<organism evidence="1 2">
    <name type="scientific">Caballeronia terrestris</name>
    <dbReference type="NCBI Taxonomy" id="1226301"/>
    <lineage>
        <taxon>Bacteria</taxon>
        <taxon>Pseudomonadati</taxon>
        <taxon>Pseudomonadota</taxon>
        <taxon>Betaproteobacteria</taxon>
        <taxon>Burkholderiales</taxon>
        <taxon>Burkholderiaceae</taxon>
        <taxon>Caballeronia</taxon>
    </lineage>
</organism>
<dbReference type="InterPro" id="IPR024079">
    <property type="entry name" value="MetalloPept_cat_dom_sf"/>
</dbReference>
<dbReference type="RefSeq" id="WP_235025019.1">
    <property type="nucleotide sequence ID" value="NZ_FCOL02000003.1"/>
</dbReference>
<proteinExistence type="predicted"/>
<protein>
    <recommendedName>
        <fullName evidence="3">Peptidase M10 metallopeptidase domain-containing protein</fullName>
    </recommendedName>
</protein>
<comment type="caution">
    <text evidence="1">The sequence shown here is derived from an EMBL/GenBank/DDBJ whole genome shotgun (WGS) entry which is preliminary data.</text>
</comment>
<evidence type="ECO:0000313" key="2">
    <source>
        <dbReference type="Proteomes" id="UP000054925"/>
    </source>
</evidence>
<sequence>MAALFPPLPDYIPPSEEADAAGDLRITIPPGISTGITPGGGLQPPLLQFRTIRCGCWLLNYSPAGAPLVVYDGTLRVECHSAGRTASGDLYQRPVRILTVPPLFPVPPLVPVPIPPLPPGPPGLRDAASPQNLAGVRPFLFGGPNPANGIPILRRSRYRYYVRVTTLPEFFYRGTGFTLGFELWRFTAPNSWALESTLSARMIRMAAPSGYPSPSDYAEGDVKNAFGVVTGRLTMGWLTPYYRRCTVEIDTVSGSEQPTTDGASRTWQTVMDELGWQVDVKLSDTNVAEPSGDSWSDAEMHAAMLARRDATSLDSEWRYHVLAVKNIDSTPRGIMYDAAGTDSNNVPREGIGIASHWTIDPSWGTVGGQRFGTAAAPYFRTAVHEIGHAMGLVHNFADHGFMCTSDVIAAAGTPSSPFPANIQWSYHTDNLKQLRHYPDPFVRPGAVAFGGASTTAPTITPTDLEVEVEGLALVVTPLLGEVPIGAPVRVGIELVNRGAQPMRVPADLTLKGEFVSGEVVDPTGSMRSFRTVVHCIEDHAFRVLQPGESMEESMTLMRGAEGALFAVPGVHAVRVEVHWDTEEMIAHVEGRATVMVTGAADANHAAAAHAVLATPDAHLVLALGGDHLTDGIAAIQTALACPVLRPHFAAVEAKRVGRRFGRRKPDVKAVAALIDDDSVMSGVELGKLAAIMHSDAKGGGAAKGFAKMLKSKAKGMSLSGAAKKEVDAL</sequence>
<gene>
    <name evidence="1" type="ORF">AWB67_00723</name>
</gene>
<accession>A0A158FMK2</accession>
<dbReference type="GO" id="GO:0008237">
    <property type="term" value="F:metallopeptidase activity"/>
    <property type="evidence" value="ECO:0007669"/>
    <property type="project" value="InterPro"/>
</dbReference>
<keyword evidence="2" id="KW-1185">Reference proteome</keyword>
<dbReference type="SUPFAM" id="SSF55486">
    <property type="entry name" value="Metalloproteases ('zincins'), catalytic domain"/>
    <property type="match status" value="1"/>
</dbReference>
<dbReference type="Gene3D" id="3.40.390.10">
    <property type="entry name" value="Collagenase (Catalytic Domain)"/>
    <property type="match status" value="1"/>
</dbReference>
<dbReference type="Proteomes" id="UP000054925">
    <property type="component" value="Unassembled WGS sequence"/>
</dbReference>
<reference evidence="1" key="1">
    <citation type="submission" date="2016-01" db="EMBL/GenBank/DDBJ databases">
        <authorList>
            <person name="Peeters C."/>
        </authorList>
    </citation>
    <scope>NUCLEOTIDE SEQUENCE [LARGE SCALE GENOMIC DNA]</scope>
    <source>
        <strain evidence="1">LMG 22937</strain>
    </source>
</reference>
<dbReference type="AlphaFoldDB" id="A0A158FMK2"/>
<dbReference type="EMBL" id="FCOL02000003">
    <property type="protein sequence ID" value="SAL21094.1"/>
    <property type="molecule type" value="Genomic_DNA"/>
</dbReference>
<evidence type="ECO:0008006" key="3">
    <source>
        <dbReference type="Google" id="ProtNLM"/>
    </source>
</evidence>
<name>A0A158FMK2_9BURK</name>
<evidence type="ECO:0000313" key="1">
    <source>
        <dbReference type="EMBL" id="SAL21094.1"/>
    </source>
</evidence>